<accession>A0AB34XVB9</accession>
<gene>
    <name evidence="1" type="ORF">AVW13_04230</name>
</gene>
<dbReference type="Proteomes" id="UP000076612">
    <property type="component" value="Unassembled WGS sequence"/>
</dbReference>
<sequence length="150" mass="16503">MKFCGLRGGAPAFFDLLSEFPEIGYHMNVPFAVVHSWIKGVEVVDHLTGSTSESASLGDVVLIYFEFPPARPLSGGDVDGTHFSTSLIALSAFHVTPGEISRVWVMITGRESFGWDHFSWSPLPWLLVNPAPLRSFTISPYFIGFVITLV</sequence>
<comment type="caution">
    <text evidence="1">The sequence shown here is derived from an EMBL/GenBank/DDBJ whole genome shotgun (WGS) entry which is preliminary data.</text>
</comment>
<name>A0AB34XVB9_9MICO</name>
<protein>
    <submittedName>
        <fullName evidence="1">Uncharacterized protein</fullName>
    </submittedName>
</protein>
<dbReference type="AlphaFoldDB" id="A0AB34XVB9"/>
<evidence type="ECO:0000313" key="1">
    <source>
        <dbReference type="EMBL" id="KZE23425.1"/>
    </source>
</evidence>
<organism evidence="1 2">
    <name type="scientific">Brevibacterium casei</name>
    <dbReference type="NCBI Taxonomy" id="33889"/>
    <lineage>
        <taxon>Bacteria</taxon>
        <taxon>Bacillati</taxon>
        <taxon>Actinomycetota</taxon>
        <taxon>Actinomycetes</taxon>
        <taxon>Micrococcales</taxon>
        <taxon>Brevibacteriaceae</taxon>
        <taxon>Brevibacterium</taxon>
    </lineage>
</organism>
<proteinExistence type="predicted"/>
<reference evidence="2" key="1">
    <citation type="submission" date="2016-01" db="EMBL/GenBank/DDBJ databases">
        <title>Draft genome of Chromobacterium sp. F49.</title>
        <authorList>
            <person name="Hong K.W."/>
        </authorList>
    </citation>
    <scope>NUCLEOTIDE SEQUENCE [LARGE SCALE GENOMIC DNA]</scope>
    <source>
        <strain evidence="2">M40</strain>
    </source>
</reference>
<dbReference type="EMBL" id="LQQR01000003">
    <property type="protein sequence ID" value="KZE23425.1"/>
    <property type="molecule type" value="Genomic_DNA"/>
</dbReference>
<evidence type="ECO:0000313" key="2">
    <source>
        <dbReference type="Proteomes" id="UP000076612"/>
    </source>
</evidence>